<dbReference type="PANTHER" id="PTHR30118">
    <property type="entry name" value="HTH-TYPE TRANSCRIPTIONAL REGULATOR LEUO-RELATED"/>
    <property type="match status" value="1"/>
</dbReference>
<evidence type="ECO:0000256" key="1">
    <source>
        <dbReference type="ARBA" id="ARBA00009437"/>
    </source>
</evidence>
<dbReference type="EMBL" id="JAEQND010000001">
    <property type="protein sequence ID" value="MBL0424031.1"/>
    <property type="molecule type" value="Genomic_DNA"/>
</dbReference>
<dbReference type="Gene3D" id="3.40.190.10">
    <property type="entry name" value="Periplasmic binding protein-like II"/>
    <property type="match status" value="2"/>
</dbReference>
<dbReference type="PANTHER" id="PTHR30118:SF15">
    <property type="entry name" value="TRANSCRIPTIONAL REGULATORY PROTEIN"/>
    <property type="match status" value="1"/>
</dbReference>
<dbReference type="Proteomes" id="UP000622707">
    <property type="component" value="Unassembled WGS sequence"/>
</dbReference>
<dbReference type="InterPro" id="IPR000847">
    <property type="entry name" value="LysR_HTH_N"/>
</dbReference>
<dbReference type="SUPFAM" id="SSF46785">
    <property type="entry name" value="Winged helix' DNA-binding domain"/>
    <property type="match status" value="1"/>
</dbReference>
<evidence type="ECO:0000259" key="6">
    <source>
        <dbReference type="PROSITE" id="PS50931"/>
    </source>
</evidence>
<keyword evidence="4" id="KW-0804">Transcription</keyword>
<evidence type="ECO:0000313" key="8">
    <source>
        <dbReference type="Proteomes" id="UP000622707"/>
    </source>
</evidence>
<reference evidence="7 8" key="1">
    <citation type="journal article" date="2017" name="Int. J. Syst. Evol. Microbiol.">
        <title>Ramlibacter alkalitolerans sp. nov., alkali-tolerant bacterium isolated from soil of ginseng.</title>
        <authorList>
            <person name="Lee D.H."/>
            <person name="Cha C.J."/>
        </authorList>
    </citation>
    <scope>NUCLEOTIDE SEQUENCE [LARGE SCALE GENOMIC DNA]</scope>
    <source>
        <strain evidence="7 8">KACC 19305</strain>
    </source>
</reference>
<gene>
    <name evidence="7" type="ORF">JI746_02835</name>
</gene>
<evidence type="ECO:0000256" key="3">
    <source>
        <dbReference type="ARBA" id="ARBA00023125"/>
    </source>
</evidence>
<dbReference type="InterPro" id="IPR036388">
    <property type="entry name" value="WH-like_DNA-bd_sf"/>
</dbReference>
<dbReference type="Pfam" id="PF00126">
    <property type="entry name" value="HTH_1"/>
    <property type="match status" value="1"/>
</dbReference>
<evidence type="ECO:0000256" key="5">
    <source>
        <dbReference type="SAM" id="MobiDB-lite"/>
    </source>
</evidence>
<comment type="similarity">
    <text evidence="1">Belongs to the LysR transcriptional regulatory family.</text>
</comment>
<feature type="domain" description="HTH lysR-type" evidence="6">
    <location>
        <begin position="19"/>
        <end position="76"/>
    </location>
</feature>
<accession>A0ABS1JIJ7</accession>
<dbReference type="SUPFAM" id="SSF53850">
    <property type="entry name" value="Periplasmic binding protein-like II"/>
    <property type="match status" value="1"/>
</dbReference>
<dbReference type="InterPro" id="IPR050389">
    <property type="entry name" value="LysR-type_TF"/>
</dbReference>
<proteinExistence type="inferred from homology"/>
<evidence type="ECO:0000256" key="2">
    <source>
        <dbReference type="ARBA" id="ARBA00023015"/>
    </source>
</evidence>
<protein>
    <submittedName>
        <fullName evidence="7">LysR family transcriptional regulator</fullName>
    </submittedName>
</protein>
<evidence type="ECO:0000256" key="4">
    <source>
        <dbReference type="ARBA" id="ARBA00023163"/>
    </source>
</evidence>
<dbReference type="PRINTS" id="PR00039">
    <property type="entry name" value="HTHLYSR"/>
</dbReference>
<comment type="caution">
    <text evidence="7">The sequence shown here is derived from an EMBL/GenBank/DDBJ whole genome shotgun (WGS) entry which is preliminary data.</text>
</comment>
<evidence type="ECO:0000313" key="7">
    <source>
        <dbReference type="EMBL" id="MBL0424031.1"/>
    </source>
</evidence>
<dbReference type="RefSeq" id="WP_201687248.1">
    <property type="nucleotide sequence ID" value="NZ_JAEQND010000001.1"/>
</dbReference>
<dbReference type="Gene3D" id="1.10.10.10">
    <property type="entry name" value="Winged helix-like DNA-binding domain superfamily/Winged helix DNA-binding domain"/>
    <property type="match status" value="1"/>
</dbReference>
<dbReference type="InterPro" id="IPR036390">
    <property type="entry name" value="WH_DNA-bd_sf"/>
</dbReference>
<dbReference type="Pfam" id="PF03466">
    <property type="entry name" value="LysR_substrate"/>
    <property type="match status" value="1"/>
</dbReference>
<dbReference type="PROSITE" id="PS50931">
    <property type="entry name" value="HTH_LYSR"/>
    <property type="match status" value="1"/>
</dbReference>
<name>A0ABS1JIJ7_9BURK</name>
<keyword evidence="8" id="KW-1185">Reference proteome</keyword>
<sequence>MAQQLPPRNAALVHAGASIDAHLLRVLTTLVAERSVSRTAIRLNQSQPATSSALRRLREAFGDPLLVRERSGMVPTQRALELREHARIALEEIDRMLAGPVAFDPSSSQRTFHIASPDYLAMSFVAGLVEDLRREAPQARLVIHPLARDFDYERGLANGELDIVIGNWPQPPGGLHLSVLLEDELVALMGRRSAPASGALTLRQYLASAHVVPMPYSMAQRGVVESFLAGQKLARDQRVVVPYFEAAPYMLVHTDLVFTTARHFAEHFARVLPLSVVRLPPEFPSMRFYQLWHDRSHHDAAHRWLRGLVRTAAMHLSQTASAGDGADGAGADAGSGTEGEA</sequence>
<feature type="compositionally biased region" description="Gly residues" evidence="5">
    <location>
        <begin position="325"/>
        <end position="341"/>
    </location>
</feature>
<feature type="region of interest" description="Disordered" evidence="5">
    <location>
        <begin position="319"/>
        <end position="341"/>
    </location>
</feature>
<organism evidence="7 8">
    <name type="scientific">Ramlibacter alkalitolerans</name>
    <dbReference type="NCBI Taxonomy" id="2039631"/>
    <lineage>
        <taxon>Bacteria</taxon>
        <taxon>Pseudomonadati</taxon>
        <taxon>Pseudomonadota</taxon>
        <taxon>Betaproteobacteria</taxon>
        <taxon>Burkholderiales</taxon>
        <taxon>Comamonadaceae</taxon>
        <taxon>Ramlibacter</taxon>
    </lineage>
</organism>
<keyword evidence="2" id="KW-0805">Transcription regulation</keyword>
<dbReference type="InterPro" id="IPR005119">
    <property type="entry name" value="LysR_subst-bd"/>
</dbReference>
<keyword evidence="3" id="KW-0238">DNA-binding</keyword>